<dbReference type="GO" id="GO:0004672">
    <property type="term" value="F:protein kinase activity"/>
    <property type="evidence" value="ECO:0007669"/>
    <property type="project" value="InterPro"/>
</dbReference>
<dbReference type="InterPro" id="IPR046959">
    <property type="entry name" value="PRK1-6/SRF4-like"/>
</dbReference>
<dbReference type="OrthoDB" id="615426at2759"/>
<evidence type="ECO:0000256" key="8">
    <source>
        <dbReference type="ARBA" id="ARBA00023170"/>
    </source>
</evidence>
<dbReference type="SUPFAM" id="SSF56112">
    <property type="entry name" value="Protein kinase-like (PK-like)"/>
    <property type="match status" value="1"/>
</dbReference>
<feature type="region of interest" description="Disordered" evidence="9">
    <location>
        <begin position="267"/>
        <end position="312"/>
    </location>
</feature>
<feature type="compositionally biased region" description="Polar residues" evidence="9">
    <location>
        <begin position="361"/>
        <end position="388"/>
    </location>
</feature>
<dbReference type="CDD" id="cd14066">
    <property type="entry name" value="STKc_IRAK"/>
    <property type="match status" value="1"/>
</dbReference>
<dbReference type="Pfam" id="PF13855">
    <property type="entry name" value="LRR_8"/>
    <property type="match status" value="2"/>
</dbReference>
<keyword evidence="14" id="KW-1185">Reference proteome</keyword>
<dbReference type="Proteomes" id="UP000652761">
    <property type="component" value="Unassembled WGS sequence"/>
</dbReference>
<evidence type="ECO:0000256" key="4">
    <source>
        <dbReference type="ARBA" id="ARBA00022729"/>
    </source>
</evidence>
<dbReference type="Gene3D" id="3.30.200.20">
    <property type="entry name" value="Phosphorylase Kinase, domain 1"/>
    <property type="match status" value="1"/>
</dbReference>
<dbReference type="Gene3D" id="1.10.510.10">
    <property type="entry name" value="Transferase(Phosphotransferase) domain 1"/>
    <property type="match status" value="1"/>
</dbReference>
<dbReference type="InterPro" id="IPR011009">
    <property type="entry name" value="Kinase-like_dom_sf"/>
</dbReference>
<evidence type="ECO:0000256" key="10">
    <source>
        <dbReference type="SAM" id="Phobius"/>
    </source>
</evidence>
<dbReference type="InterPro" id="IPR013210">
    <property type="entry name" value="LRR_N_plant-typ"/>
</dbReference>
<evidence type="ECO:0000256" key="9">
    <source>
        <dbReference type="SAM" id="MobiDB-lite"/>
    </source>
</evidence>
<feature type="signal peptide" evidence="11">
    <location>
        <begin position="1"/>
        <end position="47"/>
    </location>
</feature>
<evidence type="ECO:0000256" key="11">
    <source>
        <dbReference type="SAM" id="SignalP"/>
    </source>
</evidence>
<evidence type="ECO:0000256" key="7">
    <source>
        <dbReference type="ARBA" id="ARBA00023136"/>
    </source>
</evidence>
<evidence type="ECO:0000313" key="14">
    <source>
        <dbReference type="Proteomes" id="UP000652761"/>
    </source>
</evidence>
<dbReference type="PROSITE" id="PS51450">
    <property type="entry name" value="LRR"/>
    <property type="match status" value="1"/>
</dbReference>
<dbReference type="SUPFAM" id="SSF52058">
    <property type="entry name" value="L domain-like"/>
    <property type="match status" value="1"/>
</dbReference>
<comment type="subcellular location">
    <subcellularLocation>
        <location evidence="1">Membrane</location>
    </subcellularLocation>
</comment>
<dbReference type="FunFam" id="1.10.510.10:FF:000095">
    <property type="entry name" value="protein STRUBBELIG-RECEPTOR FAMILY 8"/>
    <property type="match status" value="1"/>
</dbReference>
<organism evidence="13 14">
    <name type="scientific">Colocasia esculenta</name>
    <name type="common">Wild taro</name>
    <name type="synonym">Arum esculentum</name>
    <dbReference type="NCBI Taxonomy" id="4460"/>
    <lineage>
        <taxon>Eukaryota</taxon>
        <taxon>Viridiplantae</taxon>
        <taxon>Streptophyta</taxon>
        <taxon>Embryophyta</taxon>
        <taxon>Tracheophyta</taxon>
        <taxon>Spermatophyta</taxon>
        <taxon>Magnoliopsida</taxon>
        <taxon>Liliopsida</taxon>
        <taxon>Araceae</taxon>
        <taxon>Aroideae</taxon>
        <taxon>Colocasieae</taxon>
        <taxon>Colocasia</taxon>
    </lineage>
</organism>
<dbReference type="EMBL" id="NMUH01003838">
    <property type="protein sequence ID" value="MQM07275.1"/>
    <property type="molecule type" value="Genomic_DNA"/>
</dbReference>
<evidence type="ECO:0000256" key="5">
    <source>
        <dbReference type="ARBA" id="ARBA00022737"/>
    </source>
</evidence>
<proteinExistence type="predicted"/>
<name>A0A843WS34_COLES</name>
<dbReference type="InterPro" id="IPR000719">
    <property type="entry name" value="Prot_kinase_dom"/>
</dbReference>
<evidence type="ECO:0000313" key="13">
    <source>
        <dbReference type="EMBL" id="MQM07275.1"/>
    </source>
</evidence>
<dbReference type="Pfam" id="PF07714">
    <property type="entry name" value="PK_Tyr_Ser-Thr"/>
    <property type="match status" value="1"/>
</dbReference>
<feature type="transmembrane region" description="Helical" evidence="10">
    <location>
        <begin position="314"/>
        <end position="338"/>
    </location>
</feature>
<feature type="chain" id="PRO_5032358267" description="Protein kinase domain-containing protein" evidence="11">
    <location>
        <begin position="48"/>
        <end position="746"/>
    </location>
</feature>
<feature type="compositionally biased region" description="Pro residues" evidence="9">
    <location>
        <begin position="277"/>
        <end position="289"/>
    </location>
</feature>
<dbReference type="PANTHER" id="PTHR48007">
    <property type="entry name" value="LEUCINE-RICH REPEAT RECEPTOR-LIKE PROTEIN KINASE PXC1"/>
    <property type="match status" value="1"/>
</dbReference>
<gene>
    <name evidence="13" type="ORF">Taro_040110</name>
</gene>
<dbReference type="FunFam" id="3.80.10.10:FF:000062">
    <property type="entry name" value="protein STRUBBELIG-RECEPTOR FAMILY 3"/>
    <property type="match status" value="1"/>
</dbReference>
<comment type="caution">
    <text evidence="13">The sequence shown here is derived from an EMBL/GenBank/DDBJ whole genome shotgun (WGS) entry which is preliminary data.</text>
</comment>
<feature type="domain" description="Protein kinase" evidence="12">
    <location>
        <begin position="438"/>
        <end position="714"/>
    </location>
</feature>
<evidence type="ECO:0000259" key="12">
    <source>
        <dbReference type="PROSITE" id="PS50011"/>
    </source>
</evidence>
<keyword evidence="4 11" id="KW-0732">Signal</keyword>
<dbReference type="GO" id="GO:0016020">
    <property type="term" value="C:membrane"/>
    <property type="evidence" value="ECO:0007669"/>
    <property type="project" value="UniProtKB-SubCell"/>
</dbReference>
<evidence type="ECO:0000256" key="6">
    <source>
        <dbReference type="ARBA" id="ARBA00022989"/>
    </source>
</evidence>
<keyword evidence="6 10" id="KW-1133">Transmembrane helix</keyword>
<sequence>MVEEGTWGEEEGLGRRWWWWWGRGGSREEEMLRQLLLLLVCISAWNAVPVNGTTDQNDVSALNNLYSSLTSPGQLTGWTATGGDPCGQSWKGITCSGSAVTEIKISGLGLSGSLGYMLESLASVTNFDLSNNNIGAGSQIPYGLPKNLERLNLGGNSFNGGLPYSISQMSQLKYLNVSHNQLNNGLSDMFGNLSDLSTIDLSFNALPGDLPQTFSTLASLSTLYLQNNQFTGSIDALANLPLANLNVANNRFTGWIPNQLKSLKNFQSDGNSWSSGPAPPPPPYTPPPARRVSPGQRSGSSNSPSDGGSKKSGIGGGGIAGIIIAVLVVGSILAFFLVKRRSRNSSTEENLELDRPFTSISTAESSEMKSIQTSSMITQKTVEPSASISLKPPPIDRHKSSFDDDDSTNKPLVRKANMAPINATVYSVADLQMATGSFNIENLIGEGSLGRVYRAQFNDGKVLAVKKINSSALPNQSTDDFLEVVSNISRLHHPNVTELVGYCSEHGQYLVVYEFLRNGSLHDFLHLSDEYSKPLTWNTRVKIALGTARALEYLHEACSPSLVHKNFKSANILLDAELNPHLSDCGLATLTPDAEYQGLDHNTGSGYSAPEVAMSGQYTMKSDVYSFGVVMLELLTGRKPFDSSRPRSEQLLVRWATPQLHDIDALDKMVDPALKGLYPAKSLSRFADVIALCVQPEPEFRPPMSEVVQALVRLVQRANMSKRIGGADDQEAARRADDADLQDYMF</sequence>
<evidence type="ECO:0000256" key="2">
    <source>
        <dbReference type="ARBA" id="ARBA00022614"/>
    </source>
</evidence>
<protein>
    <recommendedName>
        <fullName evidence="12">Protein kinase domain-containing protein</fullName>
    </recommendedName>
</protein>
<evidence type="ECO:0000256" key="3">
    <source>
        <dbReference type="ARBA" id="ARBA00022692"/>
    </source>
</evidence>
<feature type="compositionally biased region" description="Low complexity" evidence="9">
    <location>
        <begin position="292"/>
        <end position="307"/>
    </location>
</feature>
<reference evidence="13" key="1">
    <citation type="submission" date="2017-07" db="EMBL/GenBank/DDBJ databases">
        <title>Taro Niue Genome Assembly and Annotation.</title>
        <authorList>
            <person name="Atibalentja N."/>
            <person name="Keating K."/>
            <person name="Fields C.J."/>
        </authorList>
    </citation>
    <scope>NUCLEOTIDE SEQUENCE</scope>
    <source>
        <strain evidence="13">Niue_2</strain>
        <tissue evidence="13">Leaf</tissue>
    </source>
</reference>
<dbReference type="AlphaFoldDB" id="A0A843WS34"/>
<dbReference type="InterPro" id="IPR001245">
    <property type="entry name" value="Ser-Thr/Tyr_kinase_cat_dom"/>
</dbReference>
<dbReference type="InterPro" id="IPR001611">
    <property type="entry name" value="Leu-rich_rpt"/>
</dbReference>
<dbReference type="Gene3D" id="3.80.10.10">
    <property type="entry name" value="Ribonuclease Inhibitor"/>
    <property type="match status" value="1"/>
</dbReference>
<accession>A0A843WS34</accession>
<keyword evidence="2" id="KW-0433">Leucine-rich repeat</keyword>
<dbReference type="PROSITE" id="PS50011">
    <property type="entry name" value="PROTEIN_KINASE_DOM"/>
    <property type="match status" value="1"/>
</dbReference>
<dbReference type="FunFam" id="3.30.200.20:FF:000125">
    <property type="entry name" value="Protein STRUBBELIG-RECEPTOR FAMILY 8"/>
    <property type="match status" value="1"/>
</dbReference>
<dbReference type="InterPro" id="IPR032675">
    <property type="entry name" value="LRR_dom_sf"/>
</dbReference>
<keyword evidence="7 10" id="KW-0472">Membrane</keyword>
<dbReference type="GO" id="GO:0005524">
    <property type="term" value="F:ATP binding"/>
    <property type="evidence" value="ECO:0007669"/>
    <property type="project" value="InterPro"/>
</dbReference>
<feature type="region of interest" description="Disordered" evidence="9">
    <location>
        <begin position="361"/>
        <end position="411"/>
    </location>
</feature>
<keyword evidence="5" id="KW-0677">Repeat</keyword>
<dbReference type="PANTHER" id="PTHR48007:SF13">
    <property type="entry name" value="PROTEIN STRUBBELIG-RECEPTOR FAMILY 4"/>
    <property type="match status" value="1"/>
</dbReference>
<evidence type="ECO:0000256" key="1">
    <source>
        <dbReference type="ARBA" id="ARBA00004370"/>
    </source>
</evidence>
<keyword evidence="8" id="KW-0675">Receptor</keyword>
<keyword evidence="3 10" id="KW-0812">Transmembrane</keyword>
<dbReference type="Pfam" id="PF08263">
    <property type="entry name" value="LRRNT_2"/>
    <property type="match status" value="1"/>
</dbReference>